<accession>A0A915PTC3</accession>
<feature type="compositionally biased region" description="Polar residues" evidence="1">
    <location>
        <begin position="379"/>
        <end position="393"/>
    </location>
</feature>
<keyword evidence="2" id="KW-1185">Reference proteome</keyword>
<protein>
    <submittedName>
        <fullName evidence="3">Uncharacterized protein</fullName>
    </submittedName>
</protein>
<sequence length="550" mass="62612">MLTSEIRAQELLSKKLKLAPSDHKSSERSKESLSTAELDDTSTAQVQGKANSLSEGSGKSRKRYPTARSVVEEDLKQRLRLMVLSTSSVTMTSGSSSSSSTVSNRNSKRRRKSASERRIQQQISHANKRRYSGKDSNRLARKSGSGKIDSDKKYHHQLENKIRDNSTTSDNTHIASSGQRRLKNDLMKANERYSKSKLTDKISTESKKEQLKIGQINDRMKKNDDKMSDKRALKKELKLSRKMEKPKERFSSKMLSRKKEKSMSSSKTSGSKKEDSNQLASLKVEKKSRGKIGKAAKSLSSRETKKISKKSARSSTRTDNKQSIDDLKNKKNLKNLLQTDANASLHVKHCSASTSHSKNGSKTRLNATSTTSRKKIPSTELTAKHSSSISRANDSLLRSKRTGANQLKKLHENYKWLEKFEQKDEISSAKKTKKKNEKKKKKKSMKSKSTEMETDSSSSLQETQIQTQKNSHRSEPEMKRKNDEKSKRLKRNSERSKKLRKKEVLQYPKRINQTSELNANKQEILKENLLENVKNNEPFEAIIGKYRNLK</sequence>
<feature type="compositionally biased region" description="Basic and acidic residues" evidence="1">
    <location>
        <begin position="218"/>
        <end position="251"/>
    </location>
</feature>
<feature type="compositionally biased region" description="Basic and acidic residues" evidence="1">
    <location>
        <begin position="472"/>
        <end position="496"/>
    </location>
</feature>
<dbReference type="WBParaSite" id="sdigi.contig410.g8131.t1">
    <property type="protein sequence ID" value="sdigi.contig410.g8131.t1"/>
    <property type="gene ID" value="sdigi.contig410.g8131"/>
</dbReference>
<feature type="region of interest" description="Disordered" evidence="1">
    <location>
        <begin position="424"/>
        <end position="511"/>
    </location>
</feature>
<feature type="compositionally biased region" description="Polar residues" evidence="1">
    <location>
        <begin position="165"/>
        <end position="179"/>
    </location>
</feature>
<name>A0A915PTC3_9BILA</name>
<organism evidence="2 3">
    <name type="scientific">Setaria digitata</name>
    <dbReference type="NCBI Taxonomy" id="48799"/>
    <lineage>
        <taxon>Eukaryota</taxon>
        <taxon>Metazoa</taxon>
        <taxon>Ecdysozoa</taxon>
        <taxon>Nematoda</taxon>
        <taxon>Chromadorea</taxon>
        <taxon>Rhabditida</taxon>
        <taxon>Spirurina</taxon>
        <taxon>Spiruromorpha</taxon>
        <taxon>Filarioidea</taxon>
        <taxon>Setariidae</taxon>
        <taxon>Setaria</taxon>
    </lineage>
</organism>
<feature type="compositionally biased region" description="Basic and acidic residues" evidence="1">
    <location>
        <begin position="148"/>
        <end position="164"/>
    </location>
</feature>
<feature type="compositionally biased region" description="Polar residues" evidence="1">
    <location>
        <begin position="351"/>
        <end position="371"/>
    </location>
</feature>
<feature type="compositionally biased region" description="Basic and acidic residues" evidence="1">
    <location>
        <begin position="316"/>
        <end position="329"/>
    </location>
</feature>
<feature type="compositionally biased region" description="Polar residues" evidence="1">
    <location>
        <begin position="41"/>
        <end position="57"/>
    </location>
</feature>
<evidence type="ECO:0000313" key="2">
    <source>
        <dbReference type="Proteomes" id="UP000887581"/>
    </source>
</evidence>
<dbReference type="Proteomes" id="UP000887581">
    <property type="component" value="Unplaced"/>
</dbReference>
<evidence type="ECO:0000313" key="3">
    <source>
        <dbReference type="WBParaSite" id="sdigi.contig410.g8131.t1"/>
    </source>
</evidence>
<feature type="compositionally biased region" description="Basic residues" evidence="1">
    <location>
        <begin position="430"/>
        <end position="446"/>
    </location>
</feature>
<evidence type="ECO:0000256" key="1">
    <source>
        <dbReference type="SAM" id="MobiDB-lite"/>
    </source>
</evidence>
<feature type="compositionally biased region" description="Basic and acidic residues" evidence="1">
    <location>
        <begin position="182"/>
        <end position="211"/>
    </location>
</feature>
<reference evidence="3" key="1">
    <citation type="submission" date="2022-11" db="UniProtKB">
        <authorList>
            <consortium name="WormBaseParasite"/>
        </authorList>
    </citation>
    <scope>IDENTIFICATION</scope>
</reference>
<feature type="region of interest" description="Disordered" evidence="1">
    <location>
        <begin position="12"/>
        <end position="331"/>
    </location>
</feature>
<feature type="compositionally biased region" description="Low complexity" evidence="1">
    <location>
        <begin position="85"/>
        <end position="105"/>
    </location>
</feature>
<feature type="compositionally biased region" description="Basic and acidic residues" evidence="1">
    <location>
        <begin position="20"/>
        <end position="31"/>
    </location>
</feature>
<dbReference type="AlphaFoldDB" id="A0A915PTC3"/>
<proteinExistence type="predicted"/>
<feature type="compositionally biased region" description="Polar residues" evidence="1">
    <location>
        <begin position="455"/>
        <end position="469"/>
    </location>
</feature>
<feature type="region of interest" description="Disordered" evidence="1">
    <location>
        <begin position="348"/>
        <end position="397"/>
    </location>
</feature>